<feature type="compositionally biased region" description="Polar residues" evidence="10">
    <location>
        <begin position="214"/>
        <end position="229"/>
    </location>
</feature>
<evidence type="ECO:0000256" key="4">
    <source>
        <dbReference type="ARBA" id="ARBA00022723"/>
    </source>
</evidence>
<dbReference type="EC" id="1.13.11.60" evidence="3"/>
<evidence type="ECO:0000256" key="5">
    <source>
        <dbReference type="ARBA" id="ARBA00022964"/>
    </source>
</evidence>
<proteinExistence type="predicted"/>
<dbReference type="SUPFAM" id="SSF48113">
    <property type="entry name" value="Heme-dependent peroxidases"/>
    <property type="match status" value="1"/>
</dbReference>
<dbReference type="Proteomes" id="UP000007148">
    <property type="component" value="Unassembled WGS sequence"/>
</dbReference>
<dbReference type="OMA" id="EEPAHAF"/>
<dbReference type="GO" id="GO:0016853">
    <property type="term" value="F:isomerase activity"/>
    <property type="evidence" value="ECO:0007669"/>
    <property type="project" value="UniProtKB-KW"/>
</dbReference>
<evidence type="ECO:0000256" key="10">
    <source>
        <dbReference type="SAM" id="MobiDB-lite"/>
    </source>
</evidence>
<dbReference type="PROSITE" id="PS00086">
    <property type="entry name" value="CYTOCHROME_P450"/>
    <property type="match status" value="1"/>
</dbReference>
<evidence type="ECO:0000256" key="2">
    <source>
        <dbReference type="ARBA" id="ARBA00011881"/>
    </source>
</evidence>
<dbReference type="PROSITE" id="PS50292">
    <property type="entry name" value="PEROXIDASE_3"/>
    <property type="match status" value="1"/>
</dbReference>
<dbReference type="InterPro" id="IPR050783">
    <property type="entry name" value="Oxylipin_biosynth_metab"/>
</dbReference>
<dbReference type="Pfam" id="PF00067">
    <property type="entry name" value="p450"/>
    <property type="match status" value="1"/>
</dbReference>
<protein>
    <recommendedName>
        <fullName evidence="3">linoleate 8R-lipoxygenase</fullName>
        <ecNumber evidence="3">1.13.11.60</ecNumber>
    </recommendedName>
</protein>
<evidence type="ECO:0000313" key="12">
    <source>
        <dbReference type="Proteomes" id="UP000007148"/>
    </source>
</evidence>
<dbReference type="HOGENOM" id="CLU_002329_0_0_1"/>
<organism evidence="11 12">
    <name type="scientific">Serendipita indica (strain DSM 11827)</name>
    <name type="common">Root endophyte fungus</name>
    <name type="synonym">Piriformospora indica</name>
    <dbReference type="NCBI Taxonomy" id="1109443"/>
    <lineage>
        <taxon>Eukaryota</taxon>
        <taxon>Fungi</taxon>
        <taxon>Dikarya</taxon>
        <taxon>Basidiomycota</taxon>
        <taxon>Agaricomycotina</taxon>
        <taxon>Agaricomycetes</taxon>
        <taxon>Sebacinales</taxon>
        <taxon>Serendipitaceae</taxon>
        <taxon>Serendipita</taxon>
    </lineage>
</organism>
<comment type="subunit">
    <text evidence="2">Homotetramer.</text>
</comment>
<dbReference type="InterPro" id="IPR010255">
    <property type="entry name" value="Haem_peroxidase_sf"/>
</dbReference>
<dbReference type="PANTHER" id="PTHR11903:SF37">
    <property type="entry name" value="PSI-PRODUCING OXYGENASE A"/>
    <property type="match status" value="1"/>
</dbReference>
<dbReference type="GO" id="GO:0004497">
    <property type="term" value="F:monooxygenase activity"/>
    <property type="evidence" value="ECO:0007669"/>
    <property type="project" value="InterPro"/>
</dbReference>
<keyword evidence="6" id="KW-0560">Oxidoreductase</keyword>
<dbReference type="GO" id="GO:0052878">
    <property type="term" value="F:linoleate 8R-lipoxygenase activity"/>
    <property type="evidence" value="ECO:0007669"/>
    <property type="project" value="UniProtKB-EC"/>
</dbReference>
<dbReference type="GO" id="GO:0005506">
    <property type="term" value="F:iron ion binding"/>
    <property type="evidence" value="ECO:0007669"/>
    <property type="project" value="InterPro"/>
</dbReference>
<reference evidence="11 12" key="1">
    <citation type="journal article" date="2011" name="PLoS Pathog.">
        <title>Endophytic Life Strategies Decoded by Genome and Transcriptome Analyses of the Mutualistic Root Symbiont Piriformospora indica.</title>
        <authorList>
            <person name="Zuccaro A."/>
            <person name="Lahrmann U."/>
            <person name="Guldener U."/>
            <person name="Langen G."/>
            <person name="Pfiffi S."/>
            <person name="Biedenkopf D."/>
            <person name="Wong P."/>
            <person name="Samans B."/>
            <person name="Grimm C."/>
            <person name="Basiewicz M."/>
            <person name="Murat C."/>
            <person name="Martin F."/>
            <person name="Kogel K.H."/>
        </authorList>
    </citation>
    <scope>NUCLEOTIDE SEQUENCE [LARGE SCALE GENOMIC DNA]</scope>
    <source>
        <strain evidence="11 12">DSM 11827</strain>
    </source>
</reference>
<evidence type="ECO:0000256" key="6">
    <source>
        <dbReference type="ARBA" id="ARBA00023002"/>
    </source>
</evidence>
<dbReference type="PRINTS" id="PR00457">
    <property type="entry name" value="ANPEROXIDASE"/>
</dbReference>
<comment type="catalytic activity">
    <reaction evidence="1">
        <text>(9Z,12Z)-octadecadienoate + O2 = (8R,9Z,12Z)-8-hydroperoxyoctadeca-9,12-dienoate</text>
        <dbReference type="Rhea" id="RHEA:25395"/>
        <dbReference type="ChEBI" id="CHEBI:15379"/>
        <dbReference type="ChEBI" id="CHEBI:30245"/>
        <dbReference type="ChEBI" id="CHEBI:58659"/>
        <dbReference type="EC" id="1.13.11.60"/>
    </reaction>
</comment>
<dbReference type="EMBL" id="CAFZ01000518">
    <property type="protein sequence ID" value="CCA75773.1"/>
    <property type="molecule type" value="Genomic_DNA"/>
</dbReference>
<keyword evidence="4 9" id="KW-0479">Metal-binding</keyword>
<feature type="binding site" description="axial binding residue" evidence="9">
    <location>
        <position position="539"/>
    </location>
    <ligand>
        <name>heme b</name>
        <dbReference type="ChEBI" id="CHEBI:60344"/>
    </ligand>
    <ligandPart>
        <name>Fe</name>
        <dbReference type="ChEBI" id="CHEBI:18248"/>
    </ligandPart>
</feature>
<dbReference type="InParanoid" id="G4TWT0"/>
<dbReference type="SUPFAM" id="SSF48264">
    <property type="entry name" value="Cytochrome P450"/>
    <property type="match status" value="1"/>
</dbReference>
<dbReference type="GO" id="GO:0016705">
    <property type="term" value="F:oxidoreductase activity, acting on paired donors, with incorporation or reduction of molecular oxygen"/>
    <property type="evidence" value="ECO:0007669"/>
    <property type="project" value="InterPro"/>
</dbReference>
<gene>
    <name evidence="11" type="ORF">PIIN_09763</name>
</gene>
<evidence type="ECO:0000313" key="11">
    <source>
        <dbReference type="EMBL" id="CCA75773.1"/>
    </source>
</evidence>
<name>G4TWT0_SERID</name>
<keyword evidence="12" id="KW-1185">Reference proteome</keyword>
<evidence type="ECO:0000256" key="3">
    <source>
        <dbReference type="ARBA" id="ARBA00013239"/>
    </source>
</evidence>
<keyword evidence="9" id="KW-0349">Heme</keyword>
<dbReference type="CDD" id="cd20612">
    <property type="entry name" value="CYP_LDS-like_C"/>
    <property type="match status" value="1"/>
</dbReference>
<dbReference type="InterPro" id="IPR001128">
    <property type="entry name" value="Cyt_P450"/>
</dbReference>
<dbReference type="InterPro" id="IPR017972">
    <property type="entry name" value="Cyt_P450_CS"/>
</dbReference>
<evidence type="ECO:0000256" key="9">
    <source>
        <dbReference type="PIRSR" id="PIRSR619791-2"/>
    </source>
</evidence>
<dbReference type="InterPro" id="IPR037120">
    <property type="entry name" value="Haem_peroxidase_sf_animal"/>
</dbReference>
<dbReference type="PANTHER" id="PTHR11903">
    <property type="entry name" value="PROSTAGLANDIN G/H SYNTHASE"/>
    <property type="match status" value="1"/>
</dbReference>
<dbReference type="eggNOG" id="KOG2408">
    <property type="taxonomic scope" value="Eukaryota"/>
</dbReference>
<feature type="compositionally biased region" description="Low complexity" evidence="10">
    <location>
        <begin position="184"/>
        <end position="198"/>
    </location>
</feature>
<sequence>MSTFVNSLLSAGQLADVVNRSYRGLPISQDGLSDEQAAPATENKREQEAWLLHAAKGLDAQIRRGLPLSPSAIPSFIDAFLHAQTSTGIDDRKLLLENVLAFMSRLPPGPIQSKVQDAVIQLFWDALPHPPNSFLPSMQVEPENVTEINGVRIGPGGYANVSRRRIGRTQVPPNSKPGAGASTTLPVPAAPAPVQQLPTPAPSGFVNGPAKPANGSTAPVDPTQTISLSPENRIPTKAYSSQFRTPSGAQNNLILPLLGAAGSPYARSVVPQHPVPHTILPDPGLVFDLLMRRRDPPSAAVKPAPGKPSRDYDPRVEAQFRSQGHGQRHPSGLSTMLFAFGDLIIHSLFRTSSDDSNVNLTSSYLDLSVLYGVDEAEMQTVRRYDGTGRIWEDCWADPRLFGMPPAVLAVLIVFSRNHNYVALRLLEINEARQYTSPSISPPKSNHVGADQIFPTLSGDPDKLRAQDDDIFNRARLINCAFFMNVILGDYLSGILGTFREASEWCLNPLEEIRKGGKTACPRAEGNCVSVEFNLLYRWHATMSHKDVDWLEMLVKKALPGEARIQSAPPGQLELSEDDYKAVAGMFAKFQAGAVRDRVFGGLKRTPEGGFADSDLARILHEATDTVACAYGARGIPSVMKAIEVMGIKQGRKWGVCSLNEFRKFVGLKQYESFEEWNPTGDIAKVARNLYQHIDNLELYVGLMCEESKNPGPGAGLCPGYTISRAILADAVCLTRGDRFLTTDLTPFNLTSWGFQDCARDTKNGSLGGMFSKLLFRTLPDHYPASSIYAHFPFFTPPEMKHWLTEMKLIQNYNVDRPSSDPVRPTQSINSAQGIDRVLKDMSTFNTVYGDSIRYLSNGYGFFLAFDEEPKHRDARRLMHAALYRDGAMKKYAEFYQREATRLIRLRSFETGPKSRGVNIVRDVINIVPVHWVSEELAGLPLKSEEAPRGLFTEQEMYGMFACVFTFIFLNIEPSNDWPLRQNSLKFSEIITGFVKARLQKIAGEGSLFSLQGLKDTVLQFFTDKVDNSDEFYRTILNGNNGKYTIDQLASNVFAMIVASVANFAQATTHVVDFYLDKEREEEFKHLKDLSMDKTAEADALLAGYAREGLRFRPQAPGIFRRATKDVTVVEGNGLKPVDIKAGDRIFVSLTHAGMDPSVFPDPTKVDPRRPREAYYAFGRGEHTCLGAMFTETMIPAVLRAVFSLPNVRRGPGYSGTLNTFKHDLFGTESHLYISNKGTVSPWPAFMMIEYDV</sequence>
<dbReference type="Gene3D" id="1.10.640.10">
    <property type="entry name" value="Haem peroxidase domain superfamily, animal type"/>
    <property type="match status" value="1"/>
</dbReference>
<dbReference type="AlphaFoldDB" id="G4TWT0"/>
<dbReference type="STRING" id="1109443.G4TWT0"/>
<dbReference type="InterPro" id="IPR019791">
    <property type="entry name" value="Haem_peroxidase_animal"/>
</dbReference>
<evidence type="ECO:0000256" key="7">
    <source>
        <dbReference type="ARBA" id="ARBA00023004"/>
    </source>
</evidence>
<evidence type="ECO:0000256" key="8">
    <source>
        <dbReference type="ARBA" id="ARBA00023235"/>
    </source>
</evidence>
<dbReference type="InterPro" id="IPR036396">
    <property type="entry name" value="Cyt_P450_sf"/>
</dbReference>
<dbReference type="GO" id="GO:0020037">
    <property type="term" value="F:heme binding"/>
    <property type="evidence" value="ECO:0007669"/>
    <property type="project" value="InterPro"/>
</dbReference>
<evidence type="ECO:0000256" key="1">
    <source>
        <dbReference type="ARBA" id="ARBA00000699"/>
    </source>
</evidence>
<dbReference type="Pfam" id="PF03098">
    <property type="entry name" value="An_peroxidase"/>
    <property type="match status" value="1"/>
</dbReference>
<keyword evidence="7 9" id="KW-0408">Iron</keyword>
<feature type="region of interest" description="Disordered" evidence="10">
    <location>
        <begin position="168"/>
        <end position="229"/>
    </location>
</feature>
<dbReference type="Gene3D" id="1.10.630.10">
    <property type="entry name" value="Cytochrome P450"/>
    <property type="match status" value="1"/>
</dbReference>
<dbReference type="OrthoDB" id="823504at2759"/>
<dbReference type="GO" id="GO:0006631">
    <property type="term" value="P:fatty acid metabolic process"/>
    <property type="evidence" value="ECO:0007669"/>
    <property type="project" value="UniProtKB-ARBA"/>
</dbReference>
<dbReference type="GO" id="GO:0006979">
    <property type="term" value="P:response to oxidative stress"/>
    <property type="evidence" value="ECO:0007669"/>
    <property type="project" value="InterPro"/>
</dbReference>
<keyword evidence="5" id="KW-0223">Dioxygenase</keyword>
<accession>G4TWT0</accession>
<keyword evidence="8" id="KW-0413">Isomerase</keyword>
<comment type="caution">
    <text evidence="11">The sequence shown here is derived from an EMBL/GenBank/DDBJ whole genome shotgun (WGS) entry which is preliminary data.</text>
</comment>
<dbReference type="GO" id="GO:0004601">
    <property type="term" value="F:peroxidase activity"/>
    <property type="evidence" value="ECO:0007669"/>
    <property type="project" value="InterPro"/>
</dbReference>